<geneLocation type="nucleomorph" evidence="1"/>
<evidence type="ECO:0000313" key="1">
    <source>
        <dbReference type="EMBL" id="AEA38876.1"/>
    </source>
</evidence>
<dbReference type="EMBL" id="CP002173">
    <property type="protein sequence ID" value="AEA38876.1"/>
    <property type="molecule type" value="Genomic_DNA"/>
</dbReference>
<keyword evidence="1" id="KW-0542">Nucleomorph</keyword>
<reference evidence="1 2" key="1">
    <citation type="journal article" date="2011" name="Genome Biol. Evol.">
        <title>Complete nucleomorph genome sequence of the nonphotosynthetic alga Cryptomonas paramecium reveals a core nucleomorph gene set.</title>
        <authorList>
            <person name="Tanifuji G."/>
            <person name="Onodera N.T."/>
            <person name="Wheeler T.J."/>
            <person name="Dlutek M."/>
            <person name="Donaher N."/>
            <person name="Archibald J.M."/>
        </authorList>
    </citation>
    <scope>NUCLEOTIDE SEQUENCE [LARGE SCALE GENOMIC DNA]</scope>
    <source>
        <strain evidence="1 2">CCAP977/2A</strain>
    </source>
</reference>
<evidence type="ECO:0000313" key="2">
    <source>
        <dbReference type="Proteomes" id="UP000243423"/>
    </source>
</evidence>
<dbReference type="GeneID" id="10447113"/>
<organism evidence="1 2">
    <name type="scientific">Cryptomonas paramaecium</name>
    <dbReference type="NCBI Taxonomy" id="2898"/>
    <lineage>
        <taxon>Eukaryota</taxon>
        <taxon>Cryptophyceae</taxon>
        <taxon>Cryptomonadales</taxon>
        <taxon>Cryptomonadaceae</taxon>
        <taxon>Cryptomonas</taxon>
    </lineage>
</organism>
<dbReference type="RefSeq" id="XP_003239774.1">
    <property type="nucleotide sequence ID" value="XM_003239726.1"/>
</dbReference>
<sequence>MCQQSNKLAILDDYGSILKYEIIGNFNYINKTKIITRKKIQKIAWSPFFNDSIVALDNKCKIFLVS</sequence>
<gene>
    <name evidence="1" type="ORF">CPARA_2gp218</name>
</gene>
<name>F2HHT0_9CRYP</name>
<dbReference type="Proteomes" id="UP000243423">
    <property type="component" value="Nucleomorph 2"/>
</dbReference>
<protein>
    <submittedName>
        <fullName evidence="1">Uncharacterized protein</fullName>
    </submittedName>
</protein>
<proteinExistence type="predicted"/>
<accession>F2HHT0</accession>
<dbReference type="AlphaFoldDB" id="F2HHT0"/>